<dbReference type="OrthoDB" id="10255000at2759"/>
<feature type="coiled-coil region" evidence="1">
    <location>
        <begin position="356"/>
        <end position="390"/>
    </location>
</feature>
<reference evidence="3" key="1">
    <citation type="journal article" date="2020" name="Nat. Commun.">
        <title>Large-scale genome sequencing of mycorrhizal fungi provides insights into the early evolution of symbiotic traits.</title>
        <authorList>
            <person name="Miyauchi S."/>
            <person name="Kiss E."/>
            <person name="Kuo A."/>
            <person name="Drula E."/>
            <person name="Kohler A."/>
            <person name="Sanchez-Garcia M."/>
            <person name="Morin E."/>
            <person name="Andreopoulos B."/>
            <person name="Barry K.W."/>
            <person name="Bonito G."/>
            <person name="Buee M."/>
            <person name="Carver A."/>
            <person name="Chen C."/>
            <person name="Cichocki N."/>
            <person name="Clum A."/>
            <person name="Culley D."/>
            <person name="Crous P.W."/>
            <person name="Fauchery L."/>
            <person name="Girlanda M."/>
            <person name="Hayes R.D."/>
            <person name="Keri Z."/>
            <person name="LaButti K."/>
            <person name="Lipzen A."/>
            <person name="Lombard V."/>
            <person name="Magnuson J."/>
            <person name="Maillard F."/>
            <person name="Murat C."/>
            <person name="Nolan M."/>
            <person name="Ohm R.A."/>
            <person name="Pangilinan J."/>
            <person name="Pereira M.F."/>
            <person name="Perotto S."/>
            <person name="Peter M."/>
            <person name="Pfister S."/>
            <person name="Riley R."/>
            <person name="Sitrit Y."/>
            <person name="Stielow J.B."/>
            <person name="Szollosi G."/>
            <person name="Zifcakova L."/>
            <person name="Stursova M."/>
            <person name="Spatafora J.W."/>
            <person name="Tedersoo L."/>
            <person name="Vaario L.M."/>
            <person name="Yamada A."/>
            <person name="Yan M."/>
            <person name="Wang P."/>
            <person name="Xu J."/>
            <person name="Bruns T."/>
            <person name="Baldrian P."/>
            <person name="Vilgalys R."/>
            <person name="Dunand C."/>
            <person name="Henrissat B."/>
            <person name="Grigoriev I.V."/>
            <person name="Hibbett D."/>
            <person name="Nagy L.G."/>
            <person name="Martin F.M."/>
        </authorList>
    </citation>
    <scope>NUCLEOTIDE SEQUENCE</scope>
    <source>
        <strain evidence="3">UP504</strain>
    </source>
</reference>
<keyword evidence="4" id="KW-1185">Reference proteome</keyword>
<dbReference type="Proteomes" id="UP000886523">
    <property type="component" value="Unassembled WGS sequence"/>
</dbReference>
<dbReference type="EMBL" id="MU129407">
    <property type="protein sequence ID" value="KAF9503227.1"/>
    <property type="molecule type" value="Genomic_DNA"/>
</dbReference>
<evidence type="ECO:0000313" key="3">
    <source>
        <dbReference type="EMBL" id="KAF9503227.1"/>
    </source>
</evidence>
<gene>
    <name evidence="3" type="ORF">BS47DRAFT_1369694</name>
</gene>
<evidence type="ECO:0000256" key="2">
    <source>
        <dbReference type="SAM" id="MobiDB-lite"/>
    </source>
</evidence>
<feature type="coiled-coil region" evidence="1">
    <location>
        <begin position="147"/>
        <end position="243"/>
    </location>
</feature>
<feature type="region of interest" description="Disordered" evidence="2">
    <location>
        <begin position="19"/>
        <end position="43"/>
    </location>
</feature>
<evidence type="ECO:0000256" key="1">
    <source>
        <dbReference type="SAM" id="Coils"/>
    </source>
</evidence>
<proteinExistence type="predicted"/>
<organism evidence="3 4">
    <name type="scientific">Hydnum rufescens UP504</name>
    <dbReference type="NCBI Taxonomy" id="1448309"/>
    <lineage>
        <taxon>Eukaryota</taxon>
        <taxon>Fungi</taxon>
        <taxon>Dikarya</taxon>
        <taxon>Basidiomycota</taxon>
        <taxon>Agaricomycotina</taxon>
        <taxon>Agaricomycetes</taxon>
        <taxon>Cantharellales</taxon>
        <taxon>Hydnaceae</taxon>
        <taxon>Hydnum</taxon>
    </lineage>
</organism>
<sequence length="670" mass="76172">MPSLTNMPALEGELERLYDSLEAAQSHRSPTSGGSPIERRNEELEATLEDAQEAVTDRDQLIERLGDAKATLRLERSESRAKSLRNEKSGNSWEKYVFVTSDLLSPATSLTLTCEGNDALRDRLVAMTIALDQKESDLQALSEVHQIEDWKTEVSEECAKAEELQDSEVISFILGIVERETQVKELQLRINELESNQAELHGELEKIEQDNQDVEIESANREIERLSARVWGLEEELERTTDRLECELGERVSNRNSPKPKPSAANCEIAIVTPGVKHESTVPEPTTLLCEWTRTWTRRHPRVLLEMELGGLKKDLACREDELDRARNDVKDRECVGQERETLLNNDKSDILHGNVKQAETDLATARVRVTQVEQKLNEDQRSILATENQYIDQLTKRNTLLLTIYQHMDKILAVDKALVRYLLIVDKEKGAAEMKPFMNFGTLHDDLINRLKALSQIQLDFRSSNNGIGNEAYRWPCKQLDFRWRQINRFETRVKNLGEVKNSGRWRYDIKEGDLKAKVQIFSIFPFSGSQIDADSRATQTEQLATVAQNHGRRVIGLFCGQGTPRHSHSYRCEKYGRFASPTRIQCLVHSCMANVTLRTAAAYLETYSRTWRYGGPFSTQIISQSREGYAKGNGLGVEAVVDLEGGLSAVIAERPLPYRGVKDRTKRE</sequence>
<accession>A0A9P6DG70</accession>
<evidence type="ECO:0000313" key="4">
    <source>
        <dbReference type="Proteomes" id="UP000886523"/>
    </source>
</evidence>
<dbReference type="AlphaFoldDB" id="A0A9P6DG70"/>
<protein>
    <submittedName>
        <fullName evidence="3">Uncharacterized protein</fullName>
    </submittedName>
</protein>
<name>A0A9P6DG70_9AGAM</name>
<comment type="caution">
    <text evidence="3">The sequence shown here is derived from an EMBL/GenBank/DDBJ whole genome shotgun (WGS) entry which is preliminary data.</text>
</comment>
<keyword evidence="1" id="KW-0175">Coiled coil</keyword>